<proteinExistence type="predicted"/>
<evidence type="ECO:0000313" key="5">
    <source>
        <dbReference type="EMBL" id="GHE00809.1"/>
    </source>
</evidence>
<dbReference type="Gene3D" id="2.40.100.10">
    <property type="entry name" value="Cyclophilin-like"/>
    <property type="match status" value="1"/>
</dbReference>
<dbReference type="GO" id="GO:0004860">
    <property type="term" value="F:protein kinase inhibitor activity"/>
    <property type="evidence" value="ECO:0007669"/>
    <property type="project" value="UniProtKB-KW"/>
</dbReference>
<dbReference type="SMART" id="SM00796">
    <property type="entry name" value="AHS1"/>
    <property type="match status" value="1"/>
</dbReference>
<dbReference type="Proteomes" id="UP000199541">
    <property type="component" value="Unassembled WGS sequence"/>
</dbReference>
<keyword evidence="3" id="KW-0067">ATP-binding</keyword>
<accession>A0AAN4ZZ99</accession>
<dbReference type="EMBL" id="FNOB01000006">
    <property type="protein sequence ID" value="SDW71704.1"/>
    <property type="molecule type" value="Genomic_DNA"/>
</dbReference>
<dbReference type="Proteomes" id="UP000634647">
    <property type="component" value="Unassembled WGS sequence"/>
</dbReference>
<evidence type="ECO:0000256" key="3">
    <source>
        <dbReference type="ARBA" id="ARBA00022840"/>
    </source>
</evidence>
<keyword evidence="2 5" id="KW-0378">Hydrolase</keyword>
<comment type="caution">
    <text evidence="5">The sequence shown here is derived from an EMBL/GenBank/DDBJ whole genome shotgun (WGS) entry which is preliminary data.</text>
</comment>
<reference evidence="6 7" key="2">
    <citation type="submission" date="2016-10" db="EMBL/GenBank/DDBJ databases">
        <authorList>
            <person name="Varghese N."/>
            <person name="Submissions S."/>
        </authorList>
    </citation>
    <scope>NUCLEOTIDE SEQUENCE [LARGE SCALE GENOMIC DNA]</scope>
    <source>
        <strain evidence="6 7">DSM 24802</strain>
    </source>
</reference>
<keyword evidence="6" id="KW-0649">Protein kinase inhibitor</keyword>
<evidence type="ECO:0000313" key="7">
    <source>
        <dbReference type="Proteomes" id="UP000199541"/>
    </source>
</evidence>
<reference evidence="5" key="1">
    <citation type="journal article" date="2014" name="Int. J. Syst. Evol. Microbiol.">
        <title>Complete genome sequence of Corynebacterium casei LMG S-19264T (=DSM 44701T), isolated from a smear-ripened cheese.</title>
        <authorList>
            <consortium name="US DOE Joint Genome Institute (JGI-PGF)"/>
            <person name="Walter F."/>
            <person name="Albersmeier A."/>
            <person name="Kalinowski J."/>
            <person name="Ruckert C."/>
        </authorList>
    </citation>
    <scope>NUCLEOTIDE SEQUENCE</scope>
    <source>
        <strain evidence="5">CGMCC 1.10859</strain>
    </source>
</reference>
<keyword evidence="7" id="KW-1185">Reference proteome</keyword>
<dbReference type="InterPro" id="IPR029000">
    <property type="entry name" value="Cyclophilin-like_dom_sf"/>
</dbReference>
<dbReference type="AlphaFoldDB" id="A0AAN4ZZ99"/>
<dbReference type="InterPro" id="IPR010016">
    <property type="entry name" value="PxpB"/>
</dbReference>
<dbReference type="InterPro" id="IPR003833">
    <property type="entry name" value="CT_C_D"/>
</dbReference>
<evidence type="ECO:0000259" key="4">
    <source>
        <dbReference type="SMART" id="SM00796"/>
    </source>
</evidence>
<evidence type="ECO:0000313" key="6">
    <source>
        <dbReference type="EMBL" id="SDW71704.1"/>
    </source>
</evidence>
<keyword evidence="1" id="KW-0547">Nucleotide-binding</keyword>
<protein>
    <submittedName>
        <fullName evidence="5">Allophanate hydrolase</fullName>
    </submittedName>
    <submittedName>
        <fullName evidence="6">Sensor histidine kinase inhibitor, KipI family</fullName>
    </submittedName>
</protein>
<evidence type="ECO:0000256" key="1">
    <source>
        <dbReference type="ARBA" id="ARBA00022741"/>
    </source>
</evidence>
<feature type="domain" description="Carboxyltransferase" evidence="4">
    <location>
        <begin position="9"/>
        <end position="217"/>
    </location>
</feature>
<dbReference type="GO" id="GO:0005524">
    <property type="term" value="F:ATP binding"/>
    <property type="evidence" value="ECO:0007669"/>
    <property type="project" value="UniProtKB-KW"/>
</dbReference>
<organism evidence="5 8">
    <name type="scientific">Allgaiera indica</name>
    <dbReference type="NCBI Taxonomy" id="765699"/>
    <lineage>
        <taxon>Bacteria</taxon>
        <taxon>Pseudomonadati</taxon>
        <taxon>Pseudomonadota</taxon>
        <taxon>Alphaproteobacteria</taxon>
        <taxon>Rhodobacterales</taxon>
        <taxon>Paracoccaceae</taxon>
        <taxon>Allgaiera</taxon>
    </lineage>
</organism>
<evidence type="ECO:0000256" key="2">
    <source>
        <dbReference type="ARBA" id="ARBA00022801"/>
    </source>
</evidence>
<reference evidence="5" key="3">
    <citation type="submission" date="2023-06" db="EMBL/GenBank/DDBJ databases">
        <authorList>
            <person name="Sun Q."/>
            <person name="Zhou Y."/>
        </authorList>
    </citation>
    <scope>NUCLEOTIDE SEQUENCE</scope>
    <source>
        <strain evidence="5">CGMCC 1.10859</strain>
    </source>
</reference>
<dbReference type="Gene3D" id="3.30.1360.40">
    <property type="match status" value="1"/>
</dbReference>
<dbReference type="Pfam" id="PF02682">
    <property type="entry name" value="CT_C_D"/>
    <property type="match status" value="1"/>
</dbReference>
<dbReference type="PANTHER" id="PTHR34698:SF2">
    <property type="entry name" value="5-OXOPROLINASE SUBUNIT B"/>
    <property type="match status" value="1"/>
</dbReference>
<dbReference type="PANTHER" id="PTHR34698">
    <property type="entry name" value="5-OXOPROLINASE SUBUNIT B"/>
    <property type="match status" value="1"/>
</dbReference>
<dbReference type="RefSeq" id="WP_035843929.1">
    <property type="nucleotide sequence ID" value="NZ_BNAB01000005.1"/>
</dbReference>
<evidence type="ECO:0000313" key="8">
    <source>
        <dbReference type="Proteomes" id="UP000634647"/>
    </source>
</evidence>
<sequence length="252" mass="26404">MTTAPPIEAEVLPSGLDGLLVRFSRTPDPAAMAAARRFAAALEAAPPKELAGGQAEIAPALVSVLVRFDLERTDRAALRSTLERIAGATVQGPLDMPDPARRWTVPVAFGGDQGPQLGQVARALGIGEDAAVAEICASDLRVLTIGFAPGQPYIGLLPPRWDLPRLPEITPSVPAGSVVVAVRQIVLFGADSATGWQLVGRAALRTFVPDRADPMPLQGGDAIRFARATADEIARLSDAGDRMGGARLEVLR</sequence>
<name>A0AAN4ZZ99_9RHOB</name>
<dbReference type="SUPFAM" id="SSF160467">
    <property type="entry name" value="PH0987 N-terminal domain-like"/>
    <property type="match status" value="1"/>
</dbReference>
<dbReference type="SUPFAM" id="SSF50891">
    <property type="entry name" value="Cyclophilin-like"/>
    <property type="match status" value="1"/>
</dbReference>
<dbReference type="GO" id="GO:0016787">
    <property type="term" value="F:hydrolase activity"/>
    <property type="evidence" value="ECO:0007669"/>
    <property type="project" value="UniProtKB-KW"/>
</dbReference>
<dbReference type="EMBL" id="BNAB01000005">
    <property type="protein sequence ID" value="GHE00809.1"/>
    <property type="molecule type" value="Genomic_DNA"/>
</dbReference>
<gene>
    <name evidence="5" type="ORF">GCM10008024_13790</name>
    <name evidence="6" type="ORF">SAMN05444006_10669</name>
</gene>